<dbReference type="SUPFAM" id="SSF56112">
    <property type="entry name" value="Protein kinase-like (PK-like)"/>
    <property type="match status" value="1"/>
</dbReference>
<evidence type="ECO:0000313" key="3">
    <source>
        <dbReference type="Proteomes" id="UP000812287"/>
    </source>
</evidence>
<keyword evidence="1" id="KW-0732">Signal</keyword>
<gene>
    <name evidence="2" type="ORF">BT62DRAFT_485031</name>
</gene>
<dbReference type="EMBL" id="MU250560">
    <property type="protein sequence ID" value="KAG7441362.1"/>
    <property type="molecule type" value="Genomic_DNA"/>
</dbReference>
<feature type="signal peptide" evidence="1">
    <location>
        <begin position="1"/>
        <end position="17"/>
    </location>
</feature>
<evidence type="ECO:0000313" key="2">
    <source>
        <dbReference type="EMBL" id="KAG7441362.1"/>
    </source>
</evidence>
<feature type="chain" id="PRO_5040262618" description="Protein kinase domain-containing protein" evidence="1">
    <location>
        <begin position="18"/>
        <end position="413"/>
    </location>
</feature>
<proteinExistence type="predicted"/>
<dbReference type="RefSeq" id="XP_043034862.1">
    <property type="nucleotide sequence ID" value="XM_043181127.1"/>
</dbReference>
<dbReference type="CDD" id="cd21037">
    <property type="entry name" value="MLKL_NTD"/>
    <property type="match status" value="1"/>
</dbReference>
<dbReference type="OrthoDB" id="2965063at2759"/>
<dbReference type="InterPro" id="IPR059179">
    <property type="entry name" value="MLKL-like_MCAfunc"/>
</dbReference>
<organism evidence="2 3">
    <name type="scientific">Guyanagaster necrorhizus</name>
    <dbReference type="NCBI Taxonomy" id="856835"/>
    <lineage>
        <taxon>Eukaryota</taxon>
        <taxon>Fungi</taxon>
        <taxon>Dikarya</taxon>
        <taxon>Basidiomycota</taxon>
        <taxon>Agaricomycotina</taxon>
        <taxon>Agaricomycetes</taxon>
        <taxon>Agaricomycetidae</taxon>
        <taxon>Agaricales</taxon>
        <taxon>Marasmiineae</taxon>
        <taxon>Physalacriaceae</taxon>
        <taxon>Guyanagaster</taxon>
    </lineage>
</organism>
<dbReference type="InterPro" id="IPR011009">
    <property type="entry name" value="Kinase-like_dom_sf"/>
</dbReference>
<dbReference type="GeneID" id="66103423"/>
<comment type="caution">
    <text evidence="2">The sequence shown here is derived from an EMBL/GenBank/DDBJ whole genome shotgun (WGS) entry which is preliminary data.</text>
</comment>
<dbReference type="AlphaFoldDB" id="A0A9P7VIR1"/>
<protein>
    <recommendedName>
        <fullName evidence="4">Protein kinase domain-containing protein</fullName>
    </recommendedName>
</protein>
<accession>A0A9P7VIR1</accession>
<evidence type="ECO:0000256" key="1">
    <source>
        <dbReference type="SAM" id="SignalP"/>
    </source>
</evidence>
<sequence length="413" mass="46052">MLTCQVALICTLSHSIAMSGIDACIKVAQLTAAAGEMAPFPFIKGAAECVVLVLESIRGVSKNKKDMQELAESIVAILVDIRDTIIEHGPTSATRFQTICVEYQTRITDLLSELNSKRRFPQGIWKYLRATKVSDDINDLQQRVRAIQKSFLVRTATMTQLAVSDVQDQVAAGFSTLTGSVEASERQITSTIKENIDEIRTLGARQSENMENLSTRLLQASHQRGLYKGLVWDFIPGDIRIIKPVTRSLGSYCTTRTVTYKDSYGTVENSDTWKIIREYQALGDNGEDAMKQLDKALDIFMKLKRHPNVAQIFGVCRSPNLPVIIFHGTTRVPFSHYQHNLTAKRFLPFYYELVKCILCVLSKAADLRVPVDSRSTGMSGKSSMGYSSRTILTVGLEILATFSLAYVHHISRQ</sequence>
<reference evidence="2" key="1">
    <citation type="submission" date="2020-11" db="EMBL/GenBank/DDBJ databases">
        <title>Adaptations for nitrogen fixation in a non-lichenized fungal sporocarp promotes dispersal by wood-feeding termites.</title>
        <authorList>
            <consortium name="DOE Joint Genome Institute"/>
            <person name="Koch R.A."/>
            <person name="Yoon G."/>
            <person name="Arayal U."/>
            <person name="Lail K."/>
            <person name="Amirebrahimi M."/>
            <person name="Labutti K."/>
            <person name="Lipzen A."/>
            <person name="Riley R."/>
            <person name="Barry K."/>
            <person name="Henrissat B."/>
            <person name="Grigoriev I.V."/>
            <person name="Herr J.R."/>
            <person name="Aime M.C."/>
        </authorList>
    </citation>
    <scope>NUCLEOTIDE SEQUENCE</scope>
    <source>
        <strain evidence="2">MCA 3950</strain>
    </source>
</reference>
<dbReference type="Proteomes" id="UP000812287">
    <property type="component" value="Unassembled WGS sequence"/>
</dbReference>
<evidence type="ECO:0008006" key="4">
    <source>
        <dbReference type="Google" id="ProtNLM"/>
    </source>
</evidence>
<keyword evidence="3" id="KW-1185">Reference proteome</keyword>
<name>A0A9P7VIR1_9AGAR</name>